<organism evidence="3">
    <name type="scientific">Serpula lacrymans var. lacrymans (strain S7.3)</name>
    <name type="common">Dry rot fungus</name>
    <dbReference type="NCBI Taxonomy" id="936435"/>
    <lineage>
        <taxon>Eukaryota</taxon>
        <taxon>Fungi</taxon>
        <taxon>Dikarya</taxon>
        <taxon>Basidiomycota</taxon>
        <taxon>Agaricomycotina</taxon>
        <taxon>Agaricomycetes</taxon>
        <taxon>Agaricomycetidae</taxon>
        <taxon>Boletales</taxon>
        <taxon>Coniophorineae</taxon>
        <taxon>Serpulaceae</taxon>
        <taxon>Serpula</taxon>
    </lineage>
</organism>
<evidence type="ECO:0000313" key="3">
    <source>
        <dbReference type="Proteomes" id="UP000008063"/>
    </source>
</evidence>
<dbReference type="STRING" id="936435.F8PFR1"/>
<accession>F8PFR1</accession>
<dbReference type="HOGENOM" id="CLU_003703_11_0_1"/>
<protein>
    <recommendedName>
        <fullName evidence="1">CxC2-like cysteine cluster KDZ transposase-associated domain-containing protein</fullName>
    </recommendedName>
</protein>
<sequence>CSYPNAAHSDVQLLSNGLYLANQKKPQTAFTFALLDDFLIDNKECKTSAMTFYSKIWQVTNSAFPHKVPVHPSEFMRVSQQWRHLKYMHWHGFAHLPKCHHSLGSLALFCPACPQPGINVSLNWKQDPLRQYHLRIFVMNKNFNTECIKSKNPHDEVPLADDTVFLTANQPYMEHLKIAKENKVVSTCDDHRAVNLANKDQQHLDATGIGATACTWHRVFCPGALVDFQKGERGVVHKSEIVQVLTLHSQMSMDYSLYQALPSLAGINSV</sequence>
<dbReference type="OMA" id="HEEYMNI"/>
<dbReference type="InParanoid" id="F8PFR1"/>
<dbReference type="OrthoDB" id="3257613at2759"/>
<gene>
    <name evidence="2" type="ORF">SERLA73DRAFT_45127</name>
</gene>
<dbReference type="Pfam" id="PF18803">
    <property type="entry name" value="CxC2"/>
    <property type="match status" value="1"/>
</dbReference>
<dbReference type="Proteomes" id="UP000008063">
    <property type="component" value="Unassembled WGS sequence"/>
</dbReference>
<evidence type="ECO:0000313" key="2">
    <source>
        <dbReference type="EMBL" id="EGO04262.1"/>
    </source>
</evidence>
<dbReference type="AlphaFoldDB" id="F8PFR1"/>
<keyword evidence="3" id="KW-1185">Reference proteome</keyword>
<reference evidence="3" key="1">
    <citation type="journal article" date="2011" name="Science">
        <title>The plant cell wall-decomposing machinery underlies the functional diversity of forest fungi.</title>
        <authorList>
            <person name="Eastwood D.C."/>
            <person name="Floudas D."/>
            <person name="Binder M."/>
            <person name="Majcherczyk A."/>
            <person name="Schneider P."/>
            <person name="Aerts A."/>
            <person name="Asiegbu F.O."/>
            <person name="Baker S.E."/>
            <person name="Barry K."/>
            <person name="Bendiksby M."/>
            <person name="Blumentritt M."/>
            <person name="Coutinho P.M."/>
            <person name="Cullen D."/>
            <person name="de Vries R.P."/>
            <person name="Gathman A."/>
            <person name="Goodell B."/>
            <person name="Henrissat B."/>
            <person name="Ihrmark K."/>
            <person name="Kauserud H."/>
            <person name="Kohler A."/>
            <person name="LaButti K."/>
            <person name="Lapidus A."/>
            <person name="Lavin J.L."/>
            <person name="Lee Y.-H."/>
            <person name="Lindquist E."/>
            <person name="Lilly W."/>
            <person name="Lucas S."/>
            <person name="Morin E."/>
            <person name="Murat C."/>
            <person name="Oguiza J.A."/>
            <person name="Park J."/>
            <person name="Pisabarro A.G."/>
            <person name="Riley R."/>
            <person name="Rosling A."/>
            <person name="Salamov A."/>
            <person name="Schmidt O."/>
            <person name="Schmutz J."/>
            <person name="Skrede I."/>
            <person name="Stenlid J."/>
            <person name="Wiebenga A."/>
            <person name="Xie X."/>
            <person name="Kuees U."/>
            <person name="Hibbett D.S."/>
            <person name="Hoffmeister D."/>
            <person name="Hoegberg N."/>
            <person name="Martin F."/>
            <person name="Grigoriev I.V."/>
            <person name="Watkinson S.C."/>
        </authorList>
    </citation>
    <scope>NUCLEOTIDE SEQUENCE [LARGE SCALE GENOMIC DNA]</scope>
    <source>
        <strain evidence="3">strain S7.3</strain>
    </source>
</reference>
<feature type="domain" description="CxC2-like cysteine cluster KDZ transposase-associated" evidence="1">
    <location>
        <begin position="1"/>
        <end position="62"/>
    </location>
</feature>
<feature type="non-terminal residue" evidence="2">
    <location>
        <position position="1"/>
    </location>
</feature>
<name>F8PFR1_SERL3</name>
<evidence type="ECO:0000259" key="1">
    <source>
        <dbReference type="Pfam" id="PF18803"/>
    </source>
</evidence>
<dbReference type="EMBL" id="GL945474">
    <property type="protein sequence ID" value="EGO04262.1"/>
    <property type="molecule type" value="Genomic_DNA"/>
</dbReference>
<dbReference type="InterPro" id="IPR041457">
    <property type="entry name" value="CxC2_KDZ-assoc"/>
</dbReference>
<proteinExistence type="predicted"/>